<dbReference type="Proteomes" id="UP001497482">
    <property type="component" value="Chromosome 4"/>
</dbReference>
<evidence type="ECO:0000313" key="1">
    <source>
        <dbReference type="EMBL" id="CAL1603457.1"/>
    </source>
</evidence>
<proteinExistence type="predicted"/>
<protein>
    <submittedName>
        <fullName evidence="1">Uncharacterized protein</fullName>
    </submittedName>
</protein>
<name>A0AAV2LSX1_KNICA</name>
<reference evidence="1 2" key="1">
    <citation type="submission" date="2024-04" db="EMBL/GenBank/DDBJ databases">
        <authorList>
            <person name="Waldvogel A.-M."/>
            <person name="Schoenle A."/>
        </authorList>
    </citation>
    <scope>NUCLEOTIDE SEQUENCE [LARGE SCALE GENOMIC DNA]</scope>
</reference>
<gene>
    <name evidence="1" type="ORF">KC01_LOCUS31138</name>
</gene>
<dbReference type="AlphaFoldDB" id="A0AAV2LSX1"/>
<keyword evidence="2" id="KW-1185">Reference proteome</keyword>
<accession>A0AAV2LSX1</accession>
<evidence type="ECO:0000313" key="2">
    <source>
        <dbReference type="Proteomes" id="UP001497482"/>
    </source>
</evidence>
<organism evidence="1 2">
    <name type="scientific">Knipowitschia caucasica</name>
    <name type="common">Caucasian dwarf goby</name>
    <name type="synonym">Pomatoschistus caucasicus</name>
    <dbReference type="NCBI Taxonomy" id="637954"/>
    <lineage>
        <taxon>Eukaryota</taxon>
        <taxon>Metazoa</taxon>
        <taxon>Chordata</taxon>
        <taxon>Craniata</taxon>
        <taxon>Vertebrata</taxon>
        <taxon>Euteleostomi</taxon>
        <taxon>Actinopterygii</taxon>
        <taxon>Neopterygii</taxon>
        <taxon>Teleostei</taxon>
        <taxon>Neoteleostei</taxon>
        <taxon>Acanthomorphata</taxon>
        <taxon>Gobiaria</taxon>
        <taxon>Gobiiformes</taxon>
        <taxon>Gobioidei</taxon>
        <taxon>Gobiidae</taxon>
        <taxon>Gobiinae</taxon>
        <taxon>Knipowitschia</taxon>
    </lineage>
</organism>
<dbReference type="EMBL" id="OZ035826">
    <property type="protein sequence ID" value="CAL1603457.1"/>
    <property type="molecule type" value="Genomic_DNA"/>
</dbReference>
<sequence>MTLSRQHDKRLEPENSCDVQSLLSFAILQQTQHKLSFHRVLLGPPTPPTHRLIQGVSLEPCRPPDLNMVSQHGHGCLLTRFYNKTDSISPWQQSAGRSPPFP</sequence>